<dbReference type="AlphaFoldDB" id="A0A8B6F0X3"/>
<accession>A0A8B6F0X3</accession>
<comment type="caution">
    <text evidence="1">The sequence shown here is derived from an EMBL/GenBank/DDBJ whole genome shotgun (WGS) entry which is preliminary data.</text>
</comment>
<protein>
    <submittedName>
        <fullName evidence="1">Uncharacterized protein</fullName>
    </submittedName>
</protein>
<dbReference type="OrthoDB" id="5960386at2759"/>
<reference evidence="1" key="1">
    <citation type="submission" date="2018-11" db="EMBL/GenBank/DDBJ databases">
        <authorList>
            <person name="Alioto T."/>
            <person name="Alioto T."/>
        </authorList>
    </citation>
    <scope>NUCLEOTIDE SEQUENCE</scope>
</reference>
<organism evidence="1 2">
    <name type="scientific">Mytilus galloprovincialis</name>
    <name type="common">Mediterranean mussel</name>
    <dbReference type="NCBI Taxonomy" id="29158"/>
    <lineage>
        <taxon>Eukaryota</taxon>
        <taxon>Metazoa</taxon>
        <taxon>Spiralia</taxon>
        <taxon>Lophotrochozoa</taxon>
        <taxon>Mollusca</taxon>
        <taxon>Bivalvia</taxon>
        <taxon>Autobranchia</taxon>
        <taxon>Pteriomorphia</taxon>
        <taxon>Mytilida</taxon>
        <taxon>Mytiloidea</taxon>
        <taxon>Mytilidae</taxon>
        <taxon>Mytilinae</taxon>
        <taxon>Mytilus</taxon>
    </lineage>
</organism>
<sequence length="118" mass="13781">MAAGMLASVEKRRIVLKSSSSEENSSMIITEDSGEESAEQEKEYFFQHKEIQQFIRYLQRPPYMKARKDALQHACQVYMVWGEVSKKRKIKELFNLDKLNDWLQEFLKDHAPGTGLPI</sequence>
<dbReference type="Proteomes" id="UP000596742">
    <property type="component" value="Unassembled WGS sequence"/>
</dbReference>
<evidence type="ECO:0000313" key="2">
    <source>
        <dbReference type="Proteomes" id="UP000596742"/>
    </source>
</evidence>
<proteinExistence type="predicted"/>
<dbReference type="EMBL" id="UYJE01006087">
    <property type="protein sequence ID" value="VDI42942.1"/>
    <property type="molecule type" value="Genomic_DNA"/>
</dbReference>
<evidence type="ECO:0000313" key="1">
    <source>
        <dbReference type="EMBL" id="VDI42942.1"/>
    </source>
</evidence>
<keyword evidence="2" id="KW-1185">Reference proteome</keyword>
<name>A0A8B6F0X3_MYTGA</name>
<gene>
    <name evidence="1" type="ORF">MGAL_10B083442</name>
</gene>